<gene>
    <name evidence="1" type="ORF">DAT39_014552</name>
</gene>
<name>A0A8J4TTI1_CLAMG</name>
<organism evidence="1 2">
    <name type="scientific">Clarias magur</name>
    <name type="common">Asian catfish</name>
    <name type="synonym">Macropteronotus magur</name>
    <dbReference type="NCBI Taxonomy" id="1594786"/>
    <lineage>
        <taxon>Eukaryota</taxon>
        <taxon>Metazoa</taxon>
        <taxon>Chordata</taxon>
        <taxon>Craniata</taxon>
        <taxon>Vertebrata</taxon>
        <taxon>Euteleostomi</taxon>
        <taxon>Actinopterygii</taxon>
        <taxon>Neopterygii</taxon>
        <taxon>Teleostei</taxon>
        <taxon>Ostariophysi</taxon>
        <taxon>Siluriformes</taxon>
        <taxon>Clariidae</taxon>
        <taxon>Clarias</taxon>
    </lineage>
</organism>
<dbReference type="Proteomes" id="UP000727407">
    <property type="component" value="Unassembled WGS sequence"/>
</dbReference>
<comment type="caution">
    <text evidence="1">The sequence shown here is derived from an EMBL/GenBank/DDBJ whole genome shotgun (WGS) entry which is preliminary data.</text>
</comment>
<proteinExistence type="predicted"/>
<dbReference type="AlphaFoldDB" id="A0A8J4TTI1"/>
<keyword evidence="2" id="KW-1185">Reference proteome</keyword>
<sequence>MGGLKSVRGSLPEITSVSWNGRAYSTCAQACVHGMNHICEGRESMPNHFHLHSRSIADV</sequence>
<reference evidence="1" key="1">
    <citation type="submission" date="2020-07" db="EMBL/GenBank/DDBJ databases">
        <title>Clarias magur genome sequencing, assembly and annotation.</title>
        <authorList>
            <person name="Kushwaha B."/>
            <person name="Kumar R."/>
            <person name="Das P."/>
            <person name="Joshi C.G."/>
            <person name="Kumar D."/>
            <person name="Nagpure N.S."/>
            <person name="Pandey M."/>
            <person name="Agarwal S."/>
            <person name="Srivastava S."/>
            <person name="Singh M."/>
            <person name="Sahoo L."/>
            <person name="Jayasankar P."/>
            <person name="Meher P.K."/>
            <person name="Koringa P.G."/>
            <person name="Iquebal M.A."/>
            <person name="Das S.P."/>
            <person name="Bit A."/>
            <person name="Patnaik S."/>
            <person name="Patel N."/>
            <person name="Shah T.M."/>
            <person name="Hinsu A."/>
            <person name="Jena J.K."/>
        </authorList>
    </citation>
    <scope>NUCLEOTIDE SEQUENCE</scope>
    <source>
        <strain evidence="1">CIFAMagur01</strain>
        <tissue evidence="1">Testis</tissue>
    </source>
</reference>
<evidence type="ECO:0000313" key="2">
    <source>
        <dbReference type="Proteomes" id="UP000727407"/>
    </source>
</evidence>
<protein>
    <submittedName>
        <fullName evidence="1">Uncharacterized protein</fullName>
    </submittedName>
</protein>
<evidence type="ECO:0000313" key="1">
    <source>
        <dbReference type="EMBL" id="KAF5895738.1"/>
    </source>
</evidence>
<dbReference type="EMBL" id="QNUK01000308">
    <property type="protein sequence ID" value="KAF5895738.1"/>
    <property type="molecule type" value="Genomic_DNA"/>
</dbReference>
<accession>A0A8J4TTI1</accession>